<dbReference type="EMBL" id="CP035704">
    <property type="protein sequence ID" value="QBB69418.1"/>
    <property type="molecule type" value="Genomic_DNA"/>
</dbReference>
<dbReference type="PANTHER" id="PTHR11319:SF35">
    <property type="entry name" value="OUTER MEMBRANE PROTEIN PMPC-RELATED"/>
    <property type="match status" value="1"/>
</dbReference>
<name>A0A411HFZ7_9GAMM</name>
<proteinExistence type="predicted"/>
<evidence type="ECO:0000256" key="1">
    <source>
        <dbReference type="SAM" id="SignalP"/>
    </source>
</evidence>
<organism evidence="2 3">
    <name type="scientific">Pseudolysobacter antarcticus</name>
    <dbReference type="NCBI Taxonomy" id="2511995"/>
    <lineage>
        <taxon>Bacteria</taxon>
        <taxon>Pseudomonadati</taxon>
        <taxon>Pseudomonadota</taxon>
        <taxon>Gammaproteobacteria</taxon>
        <taxon>Lysobacterales</taxon>
        <taxon>Rhodanobacteraceae</taxon>
        <taxon>Pseudolysobacter</taxon>
    </lineage>
</organism>
<dbReference type="InterPro" id="IPR011050">
    <property type="entry name" value="Pectin_lyase_fold/virulence"/>
</dbReference>
<dbReference type="SUPFAM" id="SSF51126">
    <property type="entry name" value="Pectin lyase-like"/>
    <property type="match status" value="1"/>
</dbReference>
<evidence type="ECO:0000313" key="3">
    <source>
        <dbReference type="Proteomes" id="UP000291562"/>
    </source>
</evidence>
<gene>
    <name evidence="2" type="ORF">ELE36_02960</name>
</gene>
<dbReference type="Proteomes" id="UP000291562">
    <property type="component" value="Chromosome"/>
</dbReference>
<dbReference type="PANTHER" id="PTHR11319">
    <property type="entry name" value="G PROTEIN-COUPLED RECEPTOR-RELATED"/>
    <property type="match status" value="1"/>
</dbReference>
<dbReference type="RefSeq" id="WP_129831675.1">
    <property type="nucleotide sequence ID" value="NZ_CP035704.1"/>
</dbReference>
<evidence type="ECO:0008006" key="4">
    <source>
        <dbReference type="Google" id="ProtNLM"/>
    </source>
</evidence>
<dbReference type="InterPro" id="IPR006626">
    <property type="entry name" value="PbH1"/>
</dbReference>
<dbReference type="KEGG" id="xbc:ELE36_02960"/>
<sequence length="576" mass="59624">MPNTRKTGYQSRVTALLMLLIVSATAHASPQYFIVGNTQGGAAHCEYETIQSALDAALANGPDLDYVFVTNTAGYTNQALVVGNQSVLIEGGYDDCDLSSPGPAATVVGDYAHSVIDIQTGTSSGRSITLRHLDLSGGDAPFGGAVHILGSAYVLIEGVTMHDNKASYGGGISSAQATLAIGKDVGILNNTARRQGGGMYLQGGTVRIQNDRTTLSGNHVQYDAANLPSGLGGGIYATRFGTTPVDILIGAWQYQAGDPRPPISGFSIANNRADDKGGGIYLDGPSVSLIAQETSLTGNSAANSGGAVFMYNGSSLQMSRDFPGVPPAPQCANYLQCNVIRGNSVDSHSTYVAAGGAINVQVGSVRLIQTAVLQNSADSGSAISVGSIAGAPNPPNTIRLQGALISRNNCVHGSNFRPCSTIDLGSGADTRISYSTFADNSHASGSSPAEIYSFSSVGSSLTLLSSILQSSVPIVFQGGATSYQTDCVISSNSALTMGTRSQVGAPGFNNPANFDYRLRSKSLATDYCDDANTINDDFTDLVLNGRGFDDTQHGNLYGRFDVGAFESDHIFGGGYE</sequence>
<keyword evidence="3" id="KW-1185">Reference proteome</keyword>
<dbReference type="OrthoDB" id="6064544at2"/>
<accession>A0A411HFZ7</accession>
<feature type="chain" id="PRO_5019564896" description="Right handed beta helix domain-containing protein" evidence="1">
    <location>
        <begin position="29"/>
        <end position="576"/>
    </location>
</feature>
<keyword evidence="1" id="KW-0732">Signal</keyword>
<evidence type="ECO:0000313" key="2">
    <source>
        <dbReference type="EMBL" id="QBB69418.1"/>
    </source>
</evidence>
<feature type="signal peptide" evidence="1">
    <location>
        <begin position="1"/>
        <end position="28"/>
    </location>
</feature>
<dbReference type="AlphaFoldDB" id="A0A411HFZ7"/>
<reference evidence="2 3" key="1">
    <citation type="submission" date="2019-01" db="EMBL/GenBank/DDBJ databases">
        <title>Pseudolysobacter antarctica gen. nov., sp. nov., isolated from Fildes Peninsula, Antarctica.</title>
        <authorList>
            <person name="Wei Z."/>
            <person name="Peng F."/>
        </authorList>
    </citation>
    <scope>NUCLEOTIDE SEQUENCE [LARGE SCALE GENOMIC DNA]</scope>
    <source>
        <strain evidence="2 3">AQ6-296</strain>
    </source>
</reference>
<protein>
    <recommendedName>
        <fullName evidence="4">Right handed beta helix domain-containing protein</fullName>
    </recommendedName>
</protein>
<dbReference type="SMART" id="SM00710">
    <property type="entry name" value="PbH1"/>
    <property type="match status" value="6"/>
</dbReference>